<dbReference type="PRINTS" id="PR00046">
    <property type="entry name" value="SIGMA70FCT"/>
</dbReference>
<evidence type="ECO:0000256" key="2">
    <source>
        <dbReference type="ARBA" id="ARBA00023082"/>
    </source>
</evidence>
<dbReference type="InterPro" id="IPR012845">
    <property type="entry name" value="RNA_pol_sigma_FliA_WhiG"/>
</dbReference>
<name>A0A8J3FBX2_9BACI</name>
<evidence type="ECO:0000259" key="5">
    <source>
        <dbReference type="PROSITE" id="PS00716"/>
    </source>
</evidence>
<keyword evidence="2" id="KW-0731">Sigma factor</keyword>
<dbReference type="Pfam" id="PF04539">
    <property type="entry name" value="Sigma70_r3"/>
    <property type="match status" value="1"/>
</dbReference>
<dbReference type="CDD" id="cd06171">
    <property type="entry name" value="Sigma70_r4"/>
    <property type="match status" value="1"/>
</dbReference>
<dbReference type="PANTHER" id="PTHR30385:SF7">
    <property type="entry name" value="RNA POLYMERASE SIGMA FACTOR FLIA"/>
    <property type="match status" value="1"/>
</dbReference>
<dbReference type="InterPro" id="IPR007630">
    <property type="entry name" value="RNA_pol_sigma70_r4"/>
</dbReference>
<dbReference type="AlphaFoldDB" id="A0A8J3FBX2"/>
<evidence type="ECO:0000313" key="6">
    <source>
        <dbReference type="EMBL" id="GGJ97760.1"/>
    </source>
</evidence>
<dbReference type="GO" id="GO:0003899">
    <property type="term" value="F:DNA-directed RNA polymerase activity"/>
    <property type="evidence" value="ECO:0007669"/>
    <property type="project" value="InterPro"/>
</dbReference>
<dbReference type="Gene3D" id="1.10.1740.10">
    <property type="match status" value="1"/>
</dbReference>
<dbReference type="PIRSF" id="PIRSF000770">
    <property type="entry name" value="RNA_pol_sigma-SigE/K"/>
    <property type="match status" value="1"/>
</dbReference>
<dbReference type="SUPFAM" id="SSF88946">
    <property type="entry name" value="Sigma2 domain of RNA polymerase sigma factors"/>
    <property type="match status" value="1"/>
</dbReference>
<dbReference type="SUPFAM" id="SSF88659">
    <property type="entry name" value="Sigma3 and sigma4 domains of RNA polymerase sigma factors"/>
    <property type="match status" value="2"/>
</dbReference>
<evidence type="ECO:0000313" key="7">
    <source>
        <dbReference type="Proteomes" id="UP000637720"/>
    </source>
</evidence>
<dbReference type="GO" id="GO:0006352">
    <property type="term" value="P:DNA-templated transcription initiation"/>
    <property type="evidence" value="ECO:0007669"/>
    <property type="project" value="InterPro"/>
</dbReference>
<organism evidence="6 7">
    <name type="scientific">Calditerricola satsumensis</name>
    <dbReference type="NCBI Taxonomy" id="373054"/>
    <lineage>
        <taxon>Bacteria</taxon>
        <taxon>Bacillati</taxon>
        <taxon>Bacillota</taxon>
        <taxon>Bacilli</taxon>
        <taxon>Bacillales</taxon>
        <taxon>Bacillaceae</taxon>
        <taxon>Calditerricola</taxon>
    </lineage>
</organism>
<dbReference type="GO" id="GO:0003677">
    <property type="term" value="F:DNA binding"/>
    <property type="evidence" value="ECO:0007669"/>
    <property type="project" value="UniProtKB-KW"/>
</dbReference>
<dbReference type="Proteomes" id="UP000637720">
    <property type="component" value="Unassembled WGS sequence"/>
</dbReference>
<dbReference type="InterPro" id="IPR014284">
    <property type="entry name" value="RNA_pol_sigma-70_dom"/>
</dbReference>
<evidence type="ECO:0000256" key="3">
    <source>
        <dbReference type="ARBA" id="ARBA00023125"/>
    </source>
</evidence>
<dbReference type="PROSITE" id="PS00716">
    <property type="entry name" value="SIGMA70_2"/>
    <property type="match status" value="1"/>
</dbReference>
<dbReference type="EMBL" id="BMOF01000014">
    <property type="protein sequence ID" value="GGJ97760.1"/>
    <property type="molecule type" value="Genomic_DNA"/>
</dbReference>
<dbReference type="InterPro" id="IPR013324">
    <property type="entry name" value="RNA_pol_sigma_r3/r4-like"/>
</dbReference>
<dbReference type="NCBIfam" id="NF005413">
    <property type="entry name" value="PRK06986.1"/>
    <property type="match status" value="1"/>
</dbReference>
<evidence type="ECO:0000256" key="4">
    <source>
        <dbReference type="ARBA" id="ARBA00023163"/>
    </source>
</evidence>
<feature type="domain" description="RNA polymerase sigma-70" evidence="5">
    <location>
        <begin position="221"/>
        <end position="247"/>
    </location>
</feature>
<accession>A0A8J3FBX2</accession>
<dbReference type="InterPro" id="IPR007627">
    <property type="entry name" value="RNA_pol_sigma70_r2"/>
</dbReference>
<dbReference type="InterPro" id="IPR013325">
    <property type="entry name" value="RNA_pol_sigma_r2"/>
</dbReference>
<dbReference type="Gene3D" id="1.20.140.160">
    <property type="match status" value="1"/>
</dbReference>
<dbReference type="RefSeq" id="WP_188816934.1">
    <property type="nucleotide sequence ID" value="NZ_BMOF01000014.1"/>
</dbReference>
<sequence>MTAVENEQVRALWRAWKEDGDREAERALVERYAGLVDRVIVQLTRSLAAAVPVEDLRSYGMIGLLDAMRKFDHRRGLRFETYAVWRIRGAIYDGLREMDWVPRSFREKAKKVEDAYAELEQRYLRSVTEEEVSHHLGMSVESLHQVLRDMVRAVQVSLDEPVVDDEGAATSRHMTVTDQEAPSPEDLVQAKQVKEILARAIERLPEKERLVVTLFYYESLSLTEIAEVMGLSPSRISQLHTKAIYRLRGALGRYKRVLCAP</sequence>
<evidence type="ECO:0000256" key="1">
    <source>
        <dbReference type="ARBA" id="ARBA00023015"/>
    </source>
</evidence>
<proteinExistence type="predicted"/>
<dbReference type="NCBIfam" id="TIGR02937">
    <property type="entry name" value="sigma70-ECF"/>
    <property type="match status" value="1"/>
</dbReference>
<reference evidence="6" key="2">
    <citation type="submission" date="2020-09" db="EMBL/GenBank/DDBJ databases">
        <authorList>
            <person name="Sun Q."/>
            <person name="Ohkuma M."/>
        </authorList>
    </citation>
    <scope>NUCLEOTIDE SEQUENCE</scope>
    <source>
        <strain evidence="6">JCM 14719</strain>
    </source>
</reference>
<dbReference type="GO" id="GO:0016987">
    <property type="term" value="F:sigma factor activity"/>
    <property type="evidence" value="ECO:0007669"/>
    <property type="project" value="UniProtKB-KW"/>
</dbReference>
<reference evidence="6" key="1">
    <citation type="journal article" date="2014" name="Int. J. Syst. Evol. Microbiol.">
        <title>Complete genome sequence of Corynebacterium casei LMG S-19264T (=DSM 44701T), isolated from a smear-ripened cheese.</title>
        <authorList>
            <consortium name="US DOE Joint Genome Institute (JGI-PGF)"/>
            <person name="Walter F."/>
            <person name="Albersmeier A."/>
            <person name="Kalinowski J."/>
            <person name="Ruckert C."/>
        </authorList>
    </citation>
    <scope>NUCLEOTIDE SEQUENCE</scope>
    <source>
        <strain evidence="6">JCM 14719</strain>
    </source>
</reference>
<dbReference type="InterPro" id="IPR007624">
    <property type="entry name" value="RNA_pol_sigma70_r3"/>
</dbReference>
<keyword evidence="4" id="KW-0804">Transcription</keyword>
<dbReference type="PANTHER" id="PTHR30385">
    <property type="entry name" value="SIGMA FACTOR F FLAGELLAR"/>
    <property type="match status" value="1"/>
</dbReference>
<dbReference type="NCBIfam" id="TIGR02479">
    <property type="entry name" value="FliA_WhiG"/>
    <property type="match status" value="1"/>
</dbReference>
<keyword evidence="3" id="KW-0238">DNA-binding</keyword>
<dbReference type="Pfam" id="PF04542">
    <property type="entry name" value="Sigma70_r2"/>
    <property type="match status" value="1"/>
</dbReference>
<keyword evidence="7" id="KW-1185">Reference proteome</keyword>
<protein>
    <submittedName>
        <fullName evidence="6">RNA polymerase sigma-D factor</fullName>
    </submittedName>
</protein>
<keyword evidence="1" id="KW-0805">Transcription regulation</keyword>
<dbReference type="InterPro" id="IPR000943">
    <property type="entry name" value="RNA_pol_sigma70"/>
</dbReference>
<gene>
    <name evidence="6" type="primary">sigD</name>
    <name evidence="6" type="ORF">GCM10007043_09560</name>
</gene>
<dbReference type="Pfam" id="PF04545">
    <property type="entry name" value="Sigma70_r4"/>
    <property type="match status" value="1"/>
</dbReference>
<comment type="caution">
    <text evidence="6">The sequence shown here is derived from an EMBL/GenBank/DDBJ whole genome shotgun (WGS) entry which is preliminary data.</text>
</comment>